<dbReference type="EMBL" id="JH992998">
    <property type="protein sequence ID" value="EKX45602.1"/>
    <property type="molecule type" value="Genomic_DNA"/>
</dbReference>
<evidence type="ECO:0000313" key="4">
    <source>
        <dbReference type="Proteomes" id="UP000011087"/>
    </source>
</evidence>
<reference evidence="3" key="3">
    <citation type="submission" date="2016-03" db="UniProtKB">
        <authorList>
            <consortium name="EnsemblProtists"/>
        </authorList>
    </citation>
    <scope>IDENTIFICATION</scope>
</reference>
<evidence type="ECO:0000313" key="3">
    <source>
        <dbReference type="EnsemblProtists" id="EKX45602"/>
    </source>
</evidence>
<name>L1JB99_GUITC</name>
<accession>L1JB99</accession>
<dbReference type="PaxDb" id="55529-EKX45602"/>
<feature type="region of interest" description="Disordered" evidence="1">
    <location>
        <begin position="160"/>
        <end position="201"/>
    </location>
</feature>
<dbReference type="KEGG" id="gtt:GUITHDRAFT_108476"/>
<evidence type="ECO:0000256" key="1">
    <source>
        <dbReference type="SAM" id="MobiDB-lite"/>
    </source>
</evidence>
<sequence>MSEEASHERAVEASRQWLRDKGWEEDHYVISVSEVQSCPQGFLSVDVICIKSEDEDEDRSLLLKKSRVLEVDLVRFSVETVLAARDMNALKRILELERVRVRTEELEEGMRANELEGTRQEKEEQEVEISETEVNAMLLEQDPNVRLNQVEEEIERVRRVQEELSNASKPLYASAEYDEDEEKNPSGTVSGDNGDNPPETE</sequence>
<gene>
    <name evidence="2" type="ORF">GUITHDRAFT_108476</name>
</gene>
<proteinExistence type="predicted"/>
<organism evidence="2">
    <name type="scientific">Guillardia theta (strain CCMP2712)</name>
    <name type="common">Cryptophyte</name>
    <dbReference type="NCBI Taxonomy" id="905079"/>
    <lineage>
        <taxon>Eukaryota</taxon>
        <taxon>Cryptophyceae</taxon>
        <taxon>Pyrenomonadales</taxon>
        <taxon>Geminigeraceae</taxon>
        <taxon>Guillardia</taxon>
    </lineage>
</organism>
<reference evidence="2 4" key="1">
    <citation type="journal article" date="2012" name="Nature">
        <title>Algal genomes reveal evolutionary mosaicism and the fate of nucleomorphs.</title>
        <authorList>
            <consortium name="DOE Joint Genome Institute"/>
            <person name="Curtis B.A."/>
            <person name="Tanifuji G."/>
            <person name="Burki F."/>
            <person name="Gruber A."/>
            <person name="Irimia M."/>
            <person name="Maruyama S."/>
            <person name="Arias M.C."/>
            <person name="Ball S.G."/>
            <person name="Gile G.H."/>
            <person name="Hirakawa Y."/>
            <person name="Hopkins J.F."/>
            <person name="Kuo A."/>
            <person name="Rensing S.A."/>
            <person name="Schmutz J."/>
            <person name="Symeonidi A."/>
            <person name="Elias M."/>
            <person name="Eveleigh R.J."/>
            <person name="Herman E.K."/>
            <person name="Klute M.J."/>
            <person name="Nakayama T."/>
            <person name="Obornik M."/>
            <person name="Reyes-Prieto A."/>
            <person name="Armbrust E.V."/>
            <person name="Aves S.J."/>
            <person name="Beiko R.G."/>
            <person name="Coutinho P."/>
            <person name="Dacks J.B."/>
            <person name="Durnford D.G."/>
            <person name="Fast N.M."/>
            <person name="Green B.R."/>
            <person name="Grisdale C.J."/>
            <person name="Hempel F."/>
            <person name="Henrissat B."/>
            <person name="Hoppner M.P."/>
            <person name="Ishida K."/>
            <person name="Kim E."/>
            <person name="Koreny L."/>
            <person name="Kroth P.G."/>
            <person name="Liu Y."/>
            <person name="Malik S.B."/>
            <person name="Maier U.G."/>
            <person name="McRose D."/>
            <person name="Mock T."/>
            <person name="Neilson J.A."/>
            <person name="Onodera N.T."/>
            <person name="Poole A.M."/>
            <person name="Pritham E.J."/>
            <person name="Richards T.A."/>
            <person name="Rocap G."/>
            <person name="Roy S.W."/>
            <person name="Sarai C."/>
            <person name="Schaack S."/>
            <person name="Shirato S."/>
            <person name="Slamovits C.H."/>
            <person name="Spencer D.F."/>
            <person name="Suzuki S."/>
            <person name="Worden A.Z."/>
            <person name="Zauner S."/>
            <person name="Barry K."/>
            <person name="Bell C."/>
            <person name="Bharti A.K."/>
            <person name="Crow J.A."/>
            <person name="Grimwood J."/>
            <person name="Kramer R."/>
            <person name="Lindquist E."/>
            <person name="Lucas S."/>
            <person name="Salamov A."/>
            <person name="McFadden G.I."/>
            <person name="Lane C.E."/>
            <person name="Keeling P.J."/>
            <person name="Gray M.W."/>
            <person name="Grigoriev I.V."/>
            <person name="Archibald J.M."/>
        </authorList>
    </citation>
    <scope>NUCLEOTIDE SEQUENCE</scope>
    <source>
        <strain evidence="2 4">CCMP2712</strain>
    </source>
</reference>
<dbReference type="Proteomes" id="UP000011087">
    <property type="component" value="Unassembled WGS sequence"/>
</dbReference>
<dbReference type="GeneID" id="17302298"/>
<reference evidence="4" key="2">
    <citation type="submission" date="2012-11" db="EMBL/GenBank/DDBJ databases">
        <authorList>
            <person name="Kuo A."/>
            <person name="Curtis B.A."/>
            <person name="Tanifuji G."/>
            <person name="Burki F."/>
            <person name="Gruber A."/>
            <person name="Irimia M."/>
            <person name="Maruyama S."/>
            <person name="Arias M.C."/>
            <person name="Ball S.G."/>
            <person name="Gile G.H."/>
            <person name="Hirakawa Y."/>
            <person name="Hopkins J.F."/>
            <person name="Rensing S.A."/>
            <person name="Schmutz J."/>
            <person name="Symeonidi A."/>
            <person name="Elias M."/>
            <person name="Eveleigh R.J."/>
            <person name="Herman E.K."/>
            <person name="Klute M.J."/>
            <person name="Nakayama T."/>
            <person name="Obornik M."/>
            <person name="Reyes-Prieto A."/>
            <person name="Armbrust E.V."/>
            <person name="Aves S.J."/>
            <person name="Beiko R.G."/>
            <person name="Coutinho P."/>
            <person name="Dacks J.B."/>
            <person name="Durnford D.G."/>
            <person name="Fast N.M."/>
            <person name="Green B.R."/>
            <person name="Grisdale C."/>
            <person name="Hempe F."/>
            <person name="Henrissat B."/>
            <person name="Hoppner M.P."/>
            <person name="Ishida K.-I."/>
            <person name="Kim E."/>
            <person name="Koreny L."/>
            <person name="Kroth P.G."/>
            <person name="Liu Y."/>
            <person name="Malik S.-B."/>
            <person name="Maier U.G."/>
            <person name="McRose D."/>
            <person name="Mock T."/>
            <person name="Neilson J.A."/>
            <person name="Onodera N.T."/>
            <person name="Poole A.M."/>
            <person name="Pritham E.J."/>
            <person name="Richards T.A."/>
            <person name="Rocap G."/>
            <person name="Roy S.W."/>
            <person name="Sarai C."/>
            <person name="Schaack S."/>
            <person name="Shirato S."/>
            <person name="Slamovits C.H."/>
            <person name="Spencer D.F."/>
            <person name="Suzuki S."/>
            <person name="Worden A.Z."/>
            <person name="Zauner S."/>
            <person name="Barry K."/>
            <person name="Bell C."/>
            <person name="Bharti A.K."/>
            <person name="Crow J.A."/>
            <person name="Grimwood J."/>
            <person name="Kramer R."/>
            <person name="Lindquist E."/>
            <person name="Lucas S."/>
            <person name="Salamov A."/>
            <person name="McFadden G.I."/>
            <person name="Lane C.E."/>
            <person name="Keeling P.J."/>
            <person name="Gray M.W."/>
            <person name="Grigoriev I.V."/>
            <person name="Archibald J.M."/>
        </authorList>
    </citation>
    <scope>NUCLEOTIDE SEQUENCE</scope>
    <source>
        <strain evidence="4">CCMP2712</strain>
    </source>
</reference>
<dbReference type="RefSeq" id="XP_005832582.1">
    <property type="nucleotide sequence ID" value="XM_005832525.1"/>
</dbReference>
<dbReference type="EnsemblProtists" id="EKX45602">
    <property type="protein sequence ID" value="EKX45602"/>
    <property type="gene ID" value="GUITHDRAFT_108476"/>
</dbReference>
<keyword evidence="4" id="KW-1185">Reference proteome</keyword>
<dbReference type="AlphaFoldDB" id="L1JB99"/>
<evidence type="ECO:0000313" key="2">
    <source>
        <dbReference type="EMBL" id="EKX45602.1"/>
    </source>
</evidence>
<protein>
    <submittedName>
        <fullName evidence="2 3">Uncharacterized protein</fullName>
    </submittedName>
</protein>
<dbReference type="HOGENOM" id="CLU_1362659_0_0_1"/>